<reference evidence="1" key="1">
    <citation type="submission" date="2021-05" db="EMBL/GenBank/DDBJ databases">
        <authorList>
            <person name="Alioto T."/>
            <person name="Alioto T."/>
            <person name="Gomez Garrido J."/>
        </authorList>
    </citation>
    <scope>NUCLEOTIDE SEQUENCE</scope>
</reference>
<dbReference type="EMBL" id="HBUF01389954">
    <property type="protein sequence ID" value="CAG6733468.1"/>
    <property type="molecule type" value="Transcribed_RNA"/>
</dbReference>
<dbReference type="EMBL" id="HBUF01389955">
    <property type="protein sequence ID" value="CAG6733469.1"/>
    <property type="molecule type" value="Transcribed_RNA"/>
</dbReference>
<protein>
    <submittedName>
        <fullName evidence="1">Uncharacterized protein</fullName>
    </submittedName>
</protein>
<evidence type="ECO:0000313" key="1">
    <source>
        <dbReference type="EMBL" id="CAG6733469.1"/>
    </source>
</evidence>
<name>A0A8D9DZ96_9HEMI</name>
<dbReference type="AlphaFoldDB" id="A0A8D9DZ96"/>
<organism evidence="1">
    <name type="scientific">Cacopsylla melanoneura</name>
    <dbReference type="NCBI Taxonomy" id="428564"/>
    <lineage>
        <taxon>Eukaryota</taxon>
        <taxon>Metazoa</taxon>
        <taxon>Ecdysozoa</taxon>
        <taxon>Arthropoda</taxon>
        <taxon>Hexapoda</taxon>
        <taxon>Insecta</taxon>
        <taxon>Pterygota</taxon>
        <taxon>Neoptera</taxon>
        <taxon>Paraneoptera</taxon>
        <taxon>Hemiptera</taxon>
        <taxon>Sternorrhyncha</taxon>
        <taxon>Psylloidea</taxon>
        <taxon>Psyllidae</taxon>
        <taxon>Psyllinae</taxon>
        <taxon>Cacopsylla</taxon>
    </lineage>
</organism>
<sequence>MVSSNPKANRHKLYHVHMQTPMLLILQLRFILRLLSLFHSYSHIFPSHIHSYPTRGGGRLTIPRVNHTSYYYLGVTLFNKLPPSWKTLDRKPFSEHLKKYLIELEPYSIEDFTSVDLT</sequence>
<accession>A0A8D9DZ96</accession>
<proteinExistence type="predicted"/>